<accession>A0A1B4XZD6</accession>
<proteinExistence type="predicted"/>
<organism evidence="1 2">
    <name type="scientific">Mycobacterium ulcerans subsp. shinshuense</name>
    <dbReference type="NCBI Taxonomy" id="1124626"/>
    <lineage>
        <taxon>Bacteria</taxon>
        <taxon>Bacillati</taxon>
        <taxon>Actinomycetota</taxon>
        <taxon>Actinomycetes</taxon>
        <taxon>Mycobacteriales</taxon>
        <taxon>Mycobacteriaceae</taxon>
        <taxon>Mycobacterium</taxon>
        <taxon>Mycobacterium ulcerans group</taxon>
    </lineage>
</organism>
<gene>
    <name evidence="1" type="ORF">SHTP_0825</name>
</gene>
<dbReference type="Proteomes" id="UP000218067">
    <property type="component" value="Chromosome"/>
</dbReference>
<dbReference type="EMBL" id="AP017624">
    <property type="protein sequence ID" value="BAV40159.1"/>
    <property type="molecule type" value="Genomic_DNA"/>
</dbReference>
<dbReference type="AlphaFoldDB" id="A0A1B4XZD6"/>
<name>A0A1B4XZD6_MYCUL</name>
<evidence type="ECO:0000313" key="2">
    <source>
        <dbReference type="Proteomes" id="UP000218067"/>
    </source>
</evidence>
<protein>
    <submittedName>
        <fullName evidence="1">Predicted transposase, IS481 family</fullName>
    </submittedName>
</protein>
<evidence type="ECO:0000313" key="1">
    <source>
        <dbReference type="EMBL" id="BAV40159.1"/>
    </source>
</evidence>
<dbReference type="GeneID" id="93439666"/>
<sequence>MKRAQQLAIEVDIAARTGMMGAYADLLPAHTDHIGGRHPTASSAMLNSLV</sequence>
<reference evidence="1 2" key="1">
    <citation type="submission" date="2016-08" db="EMBL/GenBank/DDBJ databases">
        <title>Complete genome sequence of Mycobacterium shinshuense, a subspecies of M. ulcerans.</title>
        <authorList>
            <person name="Yoshida M."/>
            <person name="Ogura Y."/>
            <person name="Hayashi T."/>
            <person name="Hoshino Y."/>
        </authorList>
    </citation>
    <scope>NUCLEOTIDE SEQUENCE [LARGE SCALE GENOMIC DNA]</scope>
    <source>
        <strain evidence="2">ATCC 33728</strain>
    </source>
</reference>
<dbReference type="RefSeq" id="WP_011742030.1">
    <property type="nucleotide sequence ID" value="NZ_AP017624.1"/>
</dbReference>